<dbReference type="EnsemblPlants" id="QL10p059618:mrna">
    <property type="protein sequence ID" value="QL10p059618:mrna:CDS:1"/>
    <property type="gene ID" value="QL10p059618"/>
</dbReference>
<dbReference type="Gramene" id="QL10p059618:mrna">
    <property type="protein sequence ID" value="QL10p059618:mrna:CDS:1"/>
    <property type="gene ID" value="QL10p059618"/>
</dbReference>
<reference evidence="2 3" key="1">
    <citation type="journal article" date="2016" name="G3 (Bethesda)">
        <title>First Draft Assembly and Annotation of the Genome of a California Endemic Oak Quercus lobata Nee (Fagaceae).</title>
        <authorList>
            <person name="Sork V.L."/>
            <person name="Fitz-Gibbon S.T."/>
            <person name="Puiu D."/>
            <person name="Crepeau M."/>
            <person name="Gugger P.F."/>
            <person name="Sherman R."/>
            <person name="Stevens K."/>
            <person name="Langley C.H."/>
            <person name="Pellegrini M."/>
            <person name="Salzberg S.L."/>
        </authorList>
    </citation>
    <scope>NUCLEOTIDE SEQUENCE [LARGE SCALE GENOMIC DNA]</scope>
    <source>
        <strain evidence="2 3">cv. SW786</strain>
    </source>
</reference>
<keyword evidence="3" id="KW-1185">Reference proteome</keyword>
<dbReference type="PANTHER" id="PTHR47723:SF21">
    <property type="entry name" value="POLYNUCLEOTIDYL TRANSFERASE, RIBONUCLEASE H-LIKE SUPERFAMILY PROTEIN"/>
    <property type="match status" value="1"/>
</dbReference>
<evidence type="ECO:0000313" key="2">
    <source>
        <dbReference type="EnsemblPlants" id="QL10p059618:mrna:CDS:1"/>
    </source>
</evidence>
<dbReference type="Gene3D" id="3.30.420.10">
    <property type="entry name" value="Ribonuclease H-like superfamily/Ribonuclease H"/>
    <property type="match status" value="1"/>
</dbReference>
<dbReference type="InterPro" id="IPR036397">
    <property type="entry name" value="RNaseH_sf"/>
</dbReference>
<evidence type="ECO:0000259" key="1">
    <source>
        <dbReference type="Pfam" id="PF13456"/>
    </source>
</evidence>
<accession>A0A7N2MUC6</accession>
<dbReference type="Proteomes" id="UP000594261">
    <property type="component" value="Chromosome 10"/>
</dbReference>
<evidence type="ECO:0000313" key="3">
    <source>
        <dbReference type="Proteomes" id="UP000594261"/>
    </source>
</evidence>
<dbReference type="InterPro" id="IPR044730">
    <property type="entry name" value="RNase_H-like_dom_plant"/>
</dbReference>
<dbReference type="AlphaFoldDB" id="A0A7N2MUC6"/>
<sequence>MGALCKKVEFPLGPIEAEAKAMEAGIYLAWDLGLKEIVVEGDSQQVIQALNGCITPALSILKVVEGLKLFLLRFNSWKAVHSRRITNEAAHLLARNAMNVKDSVIWVEDTPPLIEHQIMVDVSFLDFCPD</sequence>
<dbReference type="Pfam" id="PF13456">
    <property type="entry name" value="RVT_3"/>
    <property type="match status" value="1"/>
</dbReference>
<dbReference type="InterPro" id="IPR053151">
    <property type="entry name" value="RNase_H-like"/>
</dbReference>
<feature type="domain" description="RNase H type-1" evidence="1">
    <location>
        <begin position="12"/>
        <end position="97"/>
    </location>
</feature>
<dbReference type="PANTHER" id="PTHR47723">
    <property type="entry name" value="OS05G0353850 PROTEIN"/>
    <property type="match status" value="1"/>
</dbReference>
<proteinExistence type="predicted"/>
<dbReference type="EMBL" id="LRBV02000010">
    <property type="status" value="NOT_ANNOTATED_CDS"/>
    <property type="molecule type" value="Genomic_DNA"/>
</dbReference>
<dbReference type="SUPFAM" id="SSF53098">
    <property type="entry name" value="Ribonuclease H-like"/>
    <property type="match status" value="1"/>
</dbReference>
<organism evidence="2 3">
    <name type="scientific">Quercus lobata</name>
    <name type="common">Valley oak</name>
    <dbReference type="NCBI Taxonomy" id="97700"/>
    <lineage>
        <taxon>Eukaryota</taxon>
        <taxon>Viridiplantae</taxon>
        <taxon>Streptophyta</taxon>
        <taxon>Embryophyta</taxon>
        <taxon>Tracheophyta</taxon>
        <taxon>Spermatophyta</taxon>
        <taxon>Magnoliopsida</taxon>
        <taxon>eudicotyledons</taxon>
        <taxon>Gunneridae</taxon>
        <taxon>Pentapetalae</taxon>
        <taxon>rosids</taxon>
        <taxon>fabids</taxon>
        <taxon>Fagales</taxon>
        <taxon>Fagaceae</taxon>
        <taxon>Quercus</taxon>
    </lineage>
</organism>
<reference evidence="2" key="2">
    <citation type="submission" date="2021-01" db="UniProtKB">
        <authorList>
            <consortium name="EnsemblPlants"/>
        </authorList>
    </citation>
    <scope>IDENTIFICATION</scope>
</reference>
<name>A0A7N2MUC6_QUELO</name>
<dbReference type="CDD" id="cd06222">
    <property type="entry name" value="RNase_H_like"/>
    <property type="match status" value="1"/>
</dbReference>
<dbReference type="InParanoid" id="A0A7N2MUC6"/>
<protein>
    <recommendedName>
        <fullName evidence="1">RNase H type-1 domain-containing protein</fullName>
    </recommendedName>
</protein>
<dbReference type="GO" id="GO:0004523">
    <property type="term" value="F:RNA-DNA hybrid ribonuclease activity"/>
    <property type="evidence" value="ECO:0007669"/>
    <property type="project" value="InterPro"/>
</dbReference>
<dbReference type="InterPro" id="IPR002156">
    <property type="entry name" value="RNaseH_domain"/>
</dbReference>
<dbReference type="GO" id="GO:0003676">
    <property type="term" value="F:nucleic acid binding"/>
    <property type="evidence" value="ECO:0007669"/>
    <property type="project" value="InterPro"/>
</dbReference>
<dbReference type="InterPro" id="IPR012337">
    <property type="entry name" value="RNaseH-like_sf"/>
</dbReference>